<proteinExistence type="predicted"/>
<dbReference type="InterPro" id="IPR059099">
    <property type="entry name" value="GMEB1/2/Spe-44_dom"/>
</dbReference>
<dbReference type="GeneID" id="100180481"/>
<dbReference type="HOGENOM" id="CLU_449010_0_0_1"/>
<reference evidence="10" key="2">
    <citation type="journal article" date="2008" name="Genome Biol.">
        <title>Improved genome assembly and evidence-based global gene model set for the chordate Ciona intestinalis: new insight into intron and operon populations.</title>
        <authorList>
            <person name="Satou Y."/>
            <person name="Mineta K."/>
            <person name="Ogasawara M."/>
            <person name="Sasakura Y."/>
            <person name="Shoguchi E."/>
            <person name="Ueno K."/>
            <person name="Yamada L."/>
            <person name="Matsumoto J."/>
            <person name="Wasserscheid J."/>
            <person name="Dewar K."/>
            <person name="Wiley G.B."/>
            <person name="Macmil S.L."/>
            <person name="Roe B.A."/>
            <person name="Zeller R.W."/>
            <person name="Hastings K.E."/>
            <person name="Lemaire P."/>
            <person name="Lindquist E."/>
            <person name="Endo T."/>
            <person name="Hotta K."/>
            <person name="Inaba K."/>
        </authorList>
    </citation>
    <scope>NUCLEOTIDE SEQUENCE [LARGE SCALE GENOMIC DNA]</scope>
    <source>
        <strain evidence="10">wild type</strain>
    </source>
</reference>
<dbReference type="SUPFAM" id="SSF63763">
    <property type="entry name" value="SAND domain-like"/>
    <property type="match status" value="1"/>
</dbReference>
<reference evidence="10" key="3">
    <citation type="submission" date="2025-08" db="UniProtKB">
        <authorList>
            <consortium name="Ensembl"/>
        </authorList>
    </citation>
    <scope>IDENTIFICATION</scope>
</reference>
<evidence type="ECO:0000313" key="11">
    <source>
        <dbReference type="Proteomes" id="UP000008144"/>
    </source>
</evidence>
<feature type="compositionally biased region" description="Polar residues" evidence="8">
    <location>
        <begin position="1"/>
        <end position="35"/>
    </location>
</feature>
<keyword evidence="11" id="KW-1185">Reference proteome</keyword>
<dbReference type="PANTHER" id="PTHR10417:SF4">
    <property type="entry name" value="SAND DOMAIN-CONTAINING PROTEIN-RELATED"/>
    <property type="match status" value="1"/>
</dbReference>
<feature type="compositionally biased region" description="Low complexity" evidence="8">
    <location>
        <begin position="323"/>
        <end position="332"/>
    </location>
</feature>
<keyword evidence="4" id="KW-0238">DNA-binding</keyword>
<evidence type="ECO:0000259" key="9">
    <source>
        <dbReference type="PROSITE" id="PS50864"/>
    </source>
</evidence>
<feature type="compositionally biased region" description="Polar residues" evidence="8">
    <location>
        <begin position="131"/>
        <end position="140"/>
    </location>
</feature>
<feature type="compositionally biased region" description="Polar residues" evidence="8">
    <location>
        <begin position="43"/>
        <end position="59"/>
    </location>
</feature>
<evidence type="ECO:0000256" key="2">
    <source>
        <dbReference type="ARBA" id="ARBA00022833"/>
    </source>
</evidence>
<feature type="coiled-coil region" evidence="7">
    <location>
        <begin position="439"/>
        <end position="473"/>
    </location>
</feature>
<evidence type="ECO:0000256" key="6">
    <source>
        <dbReference type="ARBA" id="ARBA00023242"/>
    </source>
</evidence>
<feature type="domain" description="SAND" evidence="9">
    <location>
        <begin position="173"/>
        <end position="258"/>
    </location>
</feature>
<name>F6XL60_CIOIN</name>
<dbReference type="PROSITE" id="PS50864">
    <property type="entry name" value="SAND"/>
    <property type="match status" value="1"/>
</dbReference>
<dbReference type="SMART" id="SM00258">
    <property type="entry name" value="SAND"/>
    <property type="match status" value="1"/>
</dbReference>
<feature type="compositionally biased region" description="Basic and acidic residues" evidence="8">
    <location>
        <begin position="65"/>
        <end position="74"/>
    </location>
</feature>
<evidence type="ECO:0000256" key="4">
    <source>
        <dbReference type="ARBA" id="ARBA00023125"/>
    </source>
</evidence>
<evidence type="ECO:0000256" key="7">
    <source>
        <dbReference type="SAM" id="Coils"/>
    </source>
</evidence>
<keyword evidence="7" id="KW-0175">Coiled coil</keyword>
<evidence type="ECO:0000256" key="1">
    <source>
        <dbReference type="ARBA" id="ARBA00022723"/>
    </source>
</evidence>
<dbReference type="OrthoDB" id="5792412at2759"/>
<dbReference type="RefSeq" id="XP_026693240.1">
    <property type="nucleotide sequence ID" value="XM_026837439.1"/>
</dbReference>
<organism evidence="10 11">
    <name type="scientific">Ciona intestinalis</name>
    <name type="common">Transparent sea squirt</name>
    <name type="synonym">Ascidia intestinalis</name>
    <dbReference type="NCBI Taxonomy" id="7719"/>
    <lineage>
        <taxon>Eukaryota</taxon>
        <taxon>Metazoa</taxon>
        <taxon>Chordata</taxon>
        <taxon>Tunicata</taxon>
        <taxon>Ascidiacea</taxon>
        <taxon>Phlebobranchia</taxon>
        <taxon>Cionidae</taxon>
        <taxon>Ciona</taxon>
    </lineage>
</organism>
<dbReference type="InterPro" id="IPR010919">
    <property type="entry name" value="SAND-like_dom_sf"/>
</dbReference>
<evidence type="ECO:0000313" key="10">
    <source>
        <dbReference type="Ensembl" id="ENSCINP00000007026.3"/>
    </source>
</evidence>
<feature type="compositionally biased region" description="Basic and acidic residues" evidence="8">
    <location>
        <begin position="101"/>
        <end position="110"/>
    </location>
</feature>
<feature type="region of interest" description="Disordered" evidence="8">
    <location>
        <begin position="323"/>
        <end position="354"/>
    </location>
</feature>
<feature type="region of interest" description="Disordered" evidence="8">
    <location>
        <begin position="271"/>
        <end position="295"/>
    </location>
</feature>
<accession>F6XL60</accession>
<sequence length="608" mass="67754">MEQSSPSPSNIVATAMSTANLTPPTADSPQPSLSSMKVEPSSPHITITSPASQPRSGTPVTAKVESMEVSDHHVTSHILHKQHSLDSDSQRSSPQPMNVPRFREDSHEKPVVVINDQRGDAKDTRIVMPPNTFQPTTNGETRLPPPIVLYNNERGEPMCGGIPMNILLAKDYKNEQEFEKPKEDSTYPITCGNNKGDLVWKKFVCPGINAKCVKCGDNWFTPKEFVNYAGKSTLKDWKRAIRINGIMLRKMIENGELNYYDHDNNCSNQCRSNKSSSFDNSEKYPSSFESDAPRENSLDFTHVRSSSEEQALLQAKRNVLSSISKSQESGSSLQAGGSLERSSSEDSGLAGSPHVDSMIMREAVVSVEKVHDLHSFWNGIIRMDLFDDIIRDVITQIRNLQSRTKHVGSISLEDAATMSNLVNSLEMIPSIVRNMSHHKEAVEKQAEESTHAIHELEKKLAEQRKYEQDLKRKSQHLDTVMSLTPNEKRKRTMLRFVRQKAVDRVPPGTRTSTPPMSQRMPENVMLSAQGGRLTQRELWPQAIQVAASSQMARMNVSGAGIPPMFFTTHPTGIEGYPSSLHQFIPTSQPVPLQHPTANRDATQSPSKK</sequence>
<evidence type="ECO:0000256" key="8">
    <source>
        <dbReference type="SAM" id="MobiDB-lite"/>
    </source>
</evidence>
<reference evidence="10" key="4">
    <citation type="submission" date="2025-09" db="UniProtKB">
        <authorList>
            <consortium name="Ensembl"/>
        </authorList>
    </citation>
    <scope>IDENTIFICATION</scope>
</reference>
<feature type="compositionally biased region" description="Polar residues" evidence="8">
    <location>
        <begin position="271"/>
        <end position="289"/>
    </location>
</feature>
<dbReference type="EMBL" id="EAAA01001246">
    <property type="status" value="NOT_ANNOTATED_CDS"/>
    <property type="molecule type" value="Genomic_DNA"/>
</dbReference>
<keyword evidence="3" id="KW-0805">Transcription regulation</keyword>
<keyword evidence="6" id="KW-0539">Nucleus</keyword>
<dbReference type="Pfam" id="PF01342">
    <property type="entry name" value="SAND"/>
    <property type="match status" value="1"/>
</dbReference>
<dbReference type="PANTHER" id="PTHR10417">
    <property type="entry name" value="GLUCOCORTICOID MODULATORY ELEMENT-BINDING PROTEIN"/>
    <property type="match status" value="1"/>
</dbReference>
<dbReference type="GeneTree" id="ENSGT00410000025596"/>
<dbReference type="FunCoup" id="F6XL60">
    <property type="interactions" value="183"/>
</dbReference>
<dbReference type="KEGG" id="cin:100180481"/>
<feature type="region of interest" description="Disordered" evidence="8">
    <location>
        <begin position="585"/>
        <end position="608"/>
    </location>
</feature>
<keyword evidence="5" id="KW-0804">Transcription</keyword>
<reference evidence="11" key="1">
    <citation type="journal article" date="2002" name="Science">
        <title>The draft genome of Ciona intestinalis: insights into chordate and vertebrate origins.</title>
        <authorList>
            <person name="Dehal P."/>
            <person name="Satou Y."/>
            <person name="Campbell R.K."/>
            <person name="Chapman J."/>
            <person name="Degnan B."/>
            <person name="De Tomaso A."/>
            <person name="Davidson B."/>
            <person name="Di Gregorio A."/>
            <person name="Gelpke M."/>
            <person name="Goodstein D.M."/>
            <person name="Harafuji N."/>
            <person name="Hastings K.E."/>
            <person name="Ho I."/>
            <person name="Hotta K."/>
            <person name="Huang W."/>
            <person name="Kawashima T."/>
            <person name="Lemaire P."/>
            <person name="Martinez D."/>
            <person name="Meinertzhagen I.A."/>
            <person name="Necula S."/>
            <person name="Nonaka M."/>
            <person name="Putnam N."/>
            <person name="Rash S."/>
            <person name="Saiga H."/>
            <person name="Satake M."/>
            <person name="Terry A."/>
            <person name="Yamada L."/>
            <person name="Wang H.G."/>
            <person name="Awazu S."/>
            <person name="Azumi K."/>
            <person name="Boore J."/>
            <person name="Branno M."/>
            <person name="Chin-Bow S."/>
            <person name="DeSantis R."/>
            <person name="Doyle S."/>
            <person name="Francino P."/>
            <person name="Keys D.N."/>
            <person name="Haga S."/>
            <person name="Hayashi H."/>
            <person name="Hino K."/>
            <person name="Imai K.S."/>
            <person name="Inaba K."/>
            <person name="Kano S."/>
            <person name="Kobayashi K."/>
            <person name="Kobayashi M."/>
            <person name="Lee B.I."/>
            <person name="Makabe K.W."/>
            <person name="Manohar C."/>
            <person name="Matassi G."/>
            <person name="Medina M."/>
            <person name="Mochizuki Y."/>
            <person name="Mount S."/>
            <person name="Morishita T."/>
            <person name="Miura S."/>
            <person name="Nakayama A."/>
            <person name="Nishizaka S."/>
            <person name="Nomoto H."/>
            <person name="Ohta F."/>
            <person name="Oishi K."/>
            <person name="Rigoutsos I."/>
            <person name="Sano M."/>
            <person name="Sasaki A."/>
            <person name="Sasakura Y."/>
            <person name="Shoguchi E."/>
            <person name="Shin-i T."/>
            <person name="Spagnuolo A."/>
            <person name="Stainier D."/>
            <person name="Suzuki M.M."/>
            <person name="Tassy O."/>
            <person name="Takatori N."/>
            <person name="Tokuoka M."/>
            <person name="Yagi K."/>
            <person name="Yoshizaki F."/>
            <person name="Wada S."/>
            <person name="Zhang C."/>
            <person name="Hyatt P.D."/>
            <person name="Larimer F."/>
            <person name="Detter C."/>
            <person name="Doggett N."/>
            <person name="Glavina T."/>
            <person name="Hawkins T."/>
            <person name="Richardson P."/>
            <person name="Lucas S."/>
            <person name="Kohara Y."/>
            <person name="Levine M."/>
            <person name="Satoh N."/>
            <person name="Rokhsar D.S."/>
        </authorList>
    </citation>
    <scope>NUCLEOTIDE SEQUENCE [LARGE SCALE GENOMIC DNA]</scope>
</reference>
<keyword evidence="1" id="KW-0479">Metal-binding</keyword>
<dbReference type="GO" id="GO:0046872">
    <property type="term" value="F:metal ion binding"/>
    <property type="evidence" value="ECO:0007669"/>
    <property type="project" value="UniProtKB-KW"/>
</dbReference>
<dbReference type="Pfam" id="PF25892">
    <property type="entry name" value="Spe-44"/>
    <property type="match status" value="1"/>
</dbReference>
<gene>
    <name evidence="10" type="primary">LOC100180481</name>
</gene>
<dbReference type="InterPro" id="IPR000770">
    <property type="entry name" value="SAND_dom"/>
</dbReference>
<dbReference type="GO" id="GO:0003677">
    <property type="term" value="F:DNA binding"/>
    <property type="evidence" value="ECO:0007669"/>
    <property type="project" value="UniProtKB-KW"/>
</dbReference>
<protein>
    <submittedName>
        <fullName evidence="10">Glucocorticoid modulatory element-binding protein 2</fullName>
    </submittedName>
</protein>
<dbReference type="Proteomes" id="UP000008144">
    <property type="component" value="Chromosome 14"/>
</dbReference>
<evidence type="ECO:0000256" key="3">
    <source>
        <dbReference type="ARBA" id="ARBA00023015"/>
    </source>
</evidence>
<accession>A0A1W2WES2</accession>
<keyword evidence="2" id="KW-0862">Zinc</keyword>
<dbReference type="AlphaFoldDB" id="F6XL60"/>
<feature type="region of interest" description="Disordered" evidence="8">
    <location>
        <begin position="1"/>
        <end position="140"/>
    </location>
</feature>
<dbReference type="Ensembl" id="ENSCINT00000007026.3">
    <property type="protein sequence ID" value="ENSCINP00000007026.3"/>
    <property type="gene ID" value="ENSCING00000003435.3"/>
</dbReference>
<dbReference type="InParanoid" id="F6XL60"/>
<evidence type="ECO:0000256" key="5">
    <source>
        <dbReference type="ARBA" id="ARBA00023163"/>
    </source>
</evidence>
<dbReference type="Gene3D" id="3.10.390.10">
    <property type="entry name" value="SAND domain-like"/>
    <property type="match status" value="1"/>
</dbReference>